<dbReference type="EMBL" id="QXFV01000035">
    <property type="protein sequence ID" value="KAE9051723.1"/>
    <property type="molecule type" value="Genomic_DNA"/>
</dbReference>
<evidence type="ECO:0000313" key="4">
    <source>
        <dbReference type="Proteomes" id="UP000429607"/>
    </source>
</evidence>
<organism evidence="2 4">
    <name type="scientific">Phytophthora rubi</name>
    <dbReference type="NCBI Taxonomy" id="129364"/>
    <lineage>
        <taxon>Eukaryota</taxon>
        <taxon>Sar</taxon>
        <taxon>Stramenopiles</taxon>
        <taxon>Oomycota</taxon>
        <taxon>Peronosporomycetes</taxon>
        <taxon>Peronosporales</taxon>
        <taxon>Peronosporaceae</taxon>
        <taxon>Phytophthora</taxon>
    </lineage>
</organism>
<comment type="caution">
    <text evidence="2">The sequence shown here is derived from an EMBL/GenBank/DDBJ whole genome shotgun (WGS) entry which is preliminary data.</text>
</comment>
<feature type="region of interest" description="Disordered" evidence="1">
    <location>
        <begin position="208"/>
        <end position="234"/>
    </location>
</feature>
<dbReference type="EMBL" id="QXFT01000041">
    <property type="protein sequence ID" value="KAE9358053.1"/>
    <property type="molecule type" value="Genomic_DNA"/>
</dbReference>
<name>A0A6A3PGS1_9STRA</name>
<evidence type="ECO:0000313" key="5">
    <source>
        <dbReference type="Proteomes" id="UP000434957"/>
    </source>
</evidence>
<dbReference type="Proteomes" id="UP000429607">
    <property type="component" value="Unassembled WGS sequence"/>
</dbReference>
<dbReference type="PANTHER" id="PTHR45023">
    <property type="match status" value="1"/>
</dbReference>
<dbReference type="PANTHER" id="PTHR45023:SF4">
    <property type="entry name" value="GLYCINE-RICH PROTEIN-RELATED"/>
    <property type="match status" value="1"/>
</dbReference>
<evidence type="ECO:0008006" key="6">
    <source>
        <dbReference type="Google" id="ProtNLM"/>
    </source>
</evidence>
<sequence>MGKGREWSESETIQLRRSWLEISEDAARGAGQKRKTFSSRLYNHWLENKSTSDAEARSEIAVIGRWKKMQPEVTKFCGVYSKLKSRERSGWSEEMYLDAAMQVYADRHKQPFEFLAAWKELKDMPKWTSNLTSEASARAKRKAGEDAHLRFVTAAEKKASVMEQQSQVAIFMQDPQCDESKEYFALQRKIILEQLRKKTAADAGAQLVTCEEGQSQPRPSGVADPEGNKERDQQ</sequence>
<reference evidence="2 4" key="1">
    <citation type="submission" date="2018-09" db="EMBL/GenBank/DDBJ databases">
        <title>Genomic investigation of the strawberry pathogen Phytophthora fragariae indicates pathogenicity is determined by transcriptional variation in three key races.</title>
        <authorList>
            <person name="Adams T.M."/>
            <person name="Armitage A.D."/>
            <person name="Sobczyk M.K."/>
            <person name="Bates H.J."/>
            <person name="Dunwell J.M."/>
            <person name="Nellist C.F."/>
            <person name="Harrison R.J."/>
        </authorList>
    </citation>
    <scope>NUCLEOTIDE SEQUENCE [LARGE SCALE GENOMIC DNA]</scope>
    <source>
        <strain evidence="2 4">SCRP249</strain>
        <strain evidence="3 5">SCRP333</strain>
    </source>
</reference>
<dbReference type="Proteomes" id="UP000434957">
    <property type="component" value="Unassembled WGS sequence"/>
</dbReference>
<evidence type="ECO:0000313" key="3">
    <source>
        <dbReference type="EMBL" id="KAE9358053.1"/>
    </source>
</evidence>
<dbReference type="AlphaFoldDB" id="A0A6A3PGS1"/>
<evidence type="ECO:0000313" key="2">
    <source>
        <dbReference type="EMBL" id="KAE9051723.1"/>
    </source>
</evidence>
<gene>
    <name evidence="2" type="ORF">PR001_g1172</name>
    <name evidence="3" type="ORF">PR003_g1473</name>
</gene>
<evidence type="ECO:0000256" key="1">
    <source>
        <dbReference type="SAM" id="MobiDB-lite"/>
    </source>
</evidence>
<protein>
    <recommendedName>
        <fullName evidence="6">No apical meristem-associated C-terminal domain-containing protein</fullName>
    </recommendedName>
</protein>
<proteinExistence type="predicted"/>
<keyword evidence="5" id="KW-1185">Reference proteome</keyword>
<accession>A0A6A3PGS1</accession>